<comment type="caution">
    <text evidence="1">The sequence shown here is derived from an EMBL/GenBank/DDBJ whole genome shotgun (WGS) entry which is preliminary data.</text>
</comment>
<accession>A0A2P6NPQ9</accession>
<organism evidence="1 2">
    <name type="scientific">Planoprotostelium fungivorum</name>
    <dbReference type="NCBI Taxonomy" id="1890364"/>
    <lineage>
        <taxon>Eukaryota</taxon>
        <taxon>Amoebozoa</taxon>
        <taxon>Evosea</taxon>
        <taxon>Variosea</taxon>
        <taxon>Cavosteliida</taxon>
        <taxon>Cavosteliaceae</taxon>
        <taxon>Planoprotostelium</taxon>
    </lineage>
</organism>
<evidence type="ECO:0000313" key="2">
    <source>
        <dbReference type="Proteomes" id="UP000241769"/>
    </source>
</evidence>
<dbReference type="InParanoid" id="A0A2P6NPQ9"/>
<name>A0A2P6NPQ9_9EUKA</name>
<keyword evidence="2" id="KW-1185">Reference proteome</keyword>
<dbReference type="AlphaFoldDB" id="A0A2P6NPQ9"/>
<dbReference type="Proteomes" id="UP000241769">
    <property type="component" value="Unassembled WGS sequence"/>
</dbReference>
<protein>
    <submittedName>
        <fullName evidence="1">Uncharacterized protein</fullName>
    </submittedName>
</protein>
<reference evidence="1 2" key="1">
    <citation type="journal article" date="2018" name="Genome Biol. Evol.">
        <title>Multiple Roots of Fruiting Body Formation in Amoebozoa.</title>
        <authorList>
            <person name="Hillmann F."/>
            <person name="Forbes G."/>
            <person name="Novohradska S."/>
            <person name="Ferling I."/>
            <person name="Riege K."/>
            <person name="Groth M."/>
            <person name="Westermann M."/>
            <person name="Marz M."/>
            <person name="Spaller T."/>
            <person name="Winckler T."/>
            <person name="Schaap P."/>
            <person name="Glockner G."/>
        </authorList>
    </citation>
    <scope>NUCLEOTIDE SEQUENCE [LARGE SCALE GENOMIC DNA]</scope>
    <source>
        <strain evidence="1 2">Jena</strain>
    </source>
</reference>
<sequence length="64" mass="7247">MSPLSVQPIFSYFAESIYSSLYIQHPSPIPWTRIQASVTTTLNLSMAGLEDNFTKPTHARHTHE</sequence>
<proteinExistence type="predicted"/>
<gene>
    <name evidence="1" type="ORF">PROFUN_06061</name>
</gene>
<evidence type="ECO:0000313" key="1">
    <source>
        <dbReference type="EMBL" id="PRP85939.1"/>
    </source>
</evidence>
<dbReference type="EMBL" id="MDYQ01000037">
    <property type="protein sequence ID" value="PRP85939.1"/>
    <property type="molecule type" value="Genomic_DNA"/>
</dbReference>